<evidence type="ECO:0000256" key="2">
    <source>
        <dbReference type="SAM" id="SignalP"/>
    </source>
</evidence>
<dbReference type="AlphaFoldDB" id="A0A9K3LLI0"/>
<reference evidence="3" key="2">
    <citation type="submission" date="2021-04" db="EMBL/GenBank/DDBJ databases">
        <authorList>
            <person name="Podell S."/>
        </authorList>
    </citation>
    <scope>NUCLEOTIDE SEQUENCE</scope>
    <source>
        <strain evidence="3">Hildebrandi</strain>
    </source>
</reference>
<feature type="region of interest" description="Disordered" evidence="1">
    <location>
        <begin position="96"/>
        <end position="117"/>
    </location>
</feature>
<keyword evidence="2" id="KW-0732">Signal</keyword>
<proteinExistence type="predicted"/>
<accession>A0A9K3LLI0</accession>
<organism evidence="3 4">
    <name type="scientific">Nitzschia inconspicua</name>
    <dbReference type="NCBI Taxonomy" id="303405"/>
    <lineage>
        <taxon>Eukaryota</taxon>
        <taxon>Sar</taxon>
        <taxon>Stramenopiles</taxon>
        <taxon>Ochrophyta</taxon>
        <taxon>Bacillariophyta</taxon>
        <taxon>Bacillariophyceae</taxon>
        <taxon>Bacillariophycidae</taxon>
        <taxon>Bacillariales</taxon>
        <taxon>Bacillariaceae</taxon>
        <taxon>Nitzschia</taxon>
    </lineage>
</organism>
<sequence length="380" mass="40244">MTICCFSSSTLSSLLLLNVLIFTAAAQEPLSNDDCINALPLTEEEPVSSTTTGGTMADPLEISFRQCGGQTFDAGTPGVWFTIDGTGAMLKATTCQSETNNDNGGAESTESSSSHRISIHNGEDCDSLICLDSGLEQDSDCTIAGSSFVEWQSVVGQQYYILVHDPSVSQSGGDFVLTVKDITAPPVNDLCENAAALVESVTMGGTTLGATETSSLLECTSNMEEAPTSRVDPSVGVWYTIPASENEEMNKTSIFLCSESAGLSLAVFSGNSCGETTSGISCVETTATDNFEFQCGSETEIASSVSFNVTAEEEYLVLVYGARNAAFGFSFVRATVGEDTNQKDTNDSPSCAYNTYAPSLLWHLSGLCLFSYLYRINNIL</sequence>
<dbReference type="EMBL" id="JAGRRH010000009">
    <property type="protein sequence ID" value="KAG7364654.1"/>
    <property type="molecule type" value="Genomic_DNA"/>
</dbReference>
<protein>
    <submittedName>
        <fullName evidence="3">Uncharacterized protein</fullName>
    </submittedName>
</protein>
<dbReference type="Proteomes" id="UP000693970">
    <property type="component" value="Unassembled WGS sequence"/>
</dbReference>
<name>A0A9K3LLI0_9STRA</name>
<evidence type="ECO:0000313" key="3">
    <source>
        <dbReference type="EMBL" id="KAG7364654.1"/>
    </source>
</evidence>
<gene>
    <name evidence="3" type="ORF">IV203_037856</name>
</gene>
<evidence type="ECO:0000313" key="4">
    <source>
        <dbReference type="Proteomes" id="UP000693970"/>
    </source>
</evidence>
<feature type="compositionally biased region" description="Low complexity" evidence="1">
    <location>
        <begin position="107"/>
        <end position="117"/>
    </location>
</feature>
<evidence type="ECO:0000256" key="1">
    <source>
        <dbReference type="SAM" id="MobiDB-lite"/>
    </source>
</evidence>
<reference evidence="3" key="1">
    <citation type="journal article" date="2021" name="Sci. Rep.">
        <title>Diploid genomic architecture of Nitzschia inconspicua, an elite biomass production diatom.</title>
        <authorList>
            <person name="Oliver A."/>
            <person name="Podell S."/>
            <person name="Pinowska A."/>
            <person name="Traller J.C."/>
            <person name="Smith S.R."/>
            <person name="McClure R."/>
            <person name="Beliaev A."/>
            <person name="Bohutskyi P."/>
            <person name="Hill E.A."/>
            <person name="Rabines A."/>
            <person name="Zheng H."/>
            <person name="Allen L.Z."/>
            <person name="Kuo A."/>
            <person name="Grigoriev I.V."/>
            <person name="Allen A.E."/>
            <person name="Hazlebeck D."/>
            <person name="Allen E.E."/>
        </authorList>
    </citation>
    <scope>NUCLEOTIDE SEQUENCE</scope>
    <source>
        <strain evidence="3">Hildebrandi</strain>
    </source>
</reference>
<comment type="caution">
    <text evidence="3">The sequence shown here is derived from an EMBL/GenBank/DDBJ whole genome shotgun (WGS) entry which is preliminary data.</text>
</comment>
<feature type="chain" id="PRO_5039888855" evidence="2">
    <location>
        <begin position="27"/>
        <end position="380"/>
    </location>
</feature>
<feature type="signal peptide" evidence="2">
    <location>
        <begin position="1"/>
        <end position="26"/>
    </location>
</feature>
<keyword evidence="4" id="KW-1185">Reference proteome</keyword>